<dbReference type="Proteomes" id="UP000245634">
    <property type="component" value="Unassembled WGS sequence"/>
</dbReference>
<comment type="caution">
    <text evidence="2">The sequence shown here is derived from an EMBL/GenBank/DDBJ whole genome shotgun (WGS) entry which is preliminary data.</text>
</comment>
<keyword evidence="2" id="KW-0378">Hydrolase</keyword>
<evidence type="ECO:0000313" key="3">
    <source>
        <dbReference type="Proteomes" id="UP000245634"/>
    </source>
</evidence>
<dbReference type="GO" id="GO:0003677">
    <property type="term" value="F:DNA binding"/>
    <property type="evidence" value="ECO:0007669"/>
    <property type="project" value="InterPro"/>
</dbReference>
<reference evidence="2 3" key="1">
    <citation type="submission" date="2018-05" db="EMBL/GenBank/DDBJ databases">
        <title>Genomic Encyclopedia of Type Strains, Phase IV (KMG-IV): sequencing the most valuable type-strain genomes for metagenomic binning, comparative biology and taxonomic classification.</title>
        <authorList>
            <person name="Goeker M."/>
        </authorList>
    </citation>
    <scope>NUCLEOTIDE SEQUENCE [LARGE SCALE GENOMIC DNA]</scope>
    <source>
        <strain evidence="2 3">DSM 18773</strain>
    </source>
</reference>
<dbReference type="AlphaFoldDB" id="A0A316DDR3"/>
<dbReference type="OrthoDB" id="5521926at2"/>
<accession>A0A316DDR3</accession>
<keyword evidence="2" id="KW-0255">Endonuclease</keyword>
<keyword evidence="3" id="KW-1185">Reference proteome</keyword>
<name>A0A316DDR3_9BACL</name>
<gene>
    <name evidence="2" type="ORF">C7459_1028</name>
</gene>
<evidence type="ECO:0000259" key="1">
    <source>
        <dbReference type="Pfam" id="PF04471"/>
    </source>
</evidence>
<sequence>MEIYHYPPDVLNLLVDTIPLLNRSKIQVLDFFRSCGIPNSILNDLTNRVRTSPDTITKYEIARTILTRINEKGDELLRTRREVVRRVHEFESFYLCWPEDQLKAKGLVAEVQRVVNVKDSFTRMKKAQEIANEKHRKEYQEKVKAIKERRERIENIKFDIYSLFGVNDPQKRGKELEGILNRLFREYSILVKESFTIVGQNGEGVIEQIDGVVELDNHIYLVEMKWWKNPIGRAEVSEHLVRIYNRQQARAIIISVSDFTEPAVSVCREALANKVVILMNIEELINVLEKDVDFKELLRKKVQAAIIEKEPYFKVQQGD</sequence>
<protein>
    <submittedName>
        <fullName evidence="2">Restriction endonuclease</fullName>
    </submittedName>
</protein>
<organism evidence="2 3">
    <name type="scientific">Tumebacillus permanentifrigoris</name>
    <dbReference type="NCBI Taxonomy" id="378543"/>
    <lineage>
        <taxon>Bacteria</taxon>
        <taxon>Bacillati</taxon>
        <taxon>Bacillota</taxon>
        <taxon>Bacilli</taxon>
        <taxon>Bacillales</taxon>
        <taxon>Alicyclobacillaceae</taxon>
        <taxon>Tumebacillus</taxon>
    </lineage>
</organism>
<dbReference type="EMBL" id="QGGL01000002">
    <property type="protein sequence ID" value="PWK15768.1"/>
    <property type="molecule type" value="Genomic_DNA"/>
</dbReference>
<dbReference type="RefSeq" id="WP_109685953.1">
    <property type="nucleotide sequence ID" value="NZ_QGGL01000002.1"/>
</dbReference>
<evidence type="ECO:0000313" key="2">
    <source>
        <dbReference type="EMBL" id="PWK15768.1"/>
    </source>
</evidence>
<dbReference type="GO" id="GO:0004519">
    <property type="term" value="F:endonuclease activity"/>
    <property type="evidence" value="ECO:0007669"/>
    <property type="project" value="UniProtKB-KW"/>
</dbReference>
<dbReference type="GO" id="GO:0009307">
    <property type="term" value="P:DNA restriction-modification system"/>
    <property type="evidence" value="ECO:0007669"/>
    <property type="project" value="InterPro"/>
</dbReference>
<proteinExistence type="predicted"/>
<dbReference type="InterPro" id="IPR011335">
    <property type="entry name" value="Restrct_endonuc-II-like"/>
</dbReference>
<dbReference type="SUPFAM" id="SSF52980">
    <property type="entry name" value="Restriction endonuclease-like"/>
    <property type="match status" value="1"/>
</dbReference>
<keyword evidence="2" id="KW-0540">Nuclease</keyword>
<feature type="domain" description="Restriction endonuclease type IV Mrr" evidence="1">
    <location>
        <begin position="174"/>
        <end position="287"/>
    </location>
</feature>
<dbReference type="InterPro" id="IPR011856">
    <property type="entry name" value="tRNA_endonuc-like_dom_sf"/>
</dbReference>
<dbReference type="Gene3D" id="3.40.1350.10">
    <property type="match status" value="1"/>
</dbReference>
<dbReference type="Pfam" id="PF04471">
    <property type="entry name" value="Mrr_cat"/>
    <property type="match status" value="1"/>
</dbReference>
<dbReference type="InterPro" id="IPR007560">
    <property type="entry name" value="Restrct_endonuc_IV_Mrr"/>
</dbReference>